<dbReference type="SUPFAM" id="SSF52833">
    <property type="entry name" value="Thioredoxin-like"/>
    <property type="match status" value="1"/>
</dbReference>
<reference evidence="1 2" key="1">
    <citation type="submission" date="2019-03" db="EMBL/GenBank/DDBJ databases">
        <authorList>
            <consortium name="Pathogen Informatics"/>
        </authorList>
    </citation>
    <scope>NUCLEOTIDE SEQUENCE [LARGE SCALE GENOMIC DNA]</scope>
    <source>
        <strain evidence="1 2">NCTC13038</strain>
    </source>
</reference>
<dbReference type="InterPro" id="IPR036249">
    <property type="entry name" value="Thioredoxin-like_sf"/>
</dbReference>
<dbReference type="Gene3D" id="3.40.30.10">
    <property type="entry name" value="Glutaredoxin"/>
    <property type="match status" value="1"/>
</dbReference>
<organism evidence="1 2">
    <name type="scientific">Raoultella terrigena</name>
    <name type="common">Klebsiella terrigena</name>
    <dbReference type="NCBI Taxonomy" id="577"/>
    <lineage>
        <taxon>Bacteria</taxon>
        <taxon>Pseudomonadati</taxon>
        <taxon>Pseudomonadota</taxon>
        <taxon>Gammaproteobacteria</taxon>
        <taxon>Enterobacterales</taxon>
        <taxon>Enterobacteriaceae</taxon>
        <taxon>Klebsiella/Raoultella group</taxon>
        <taxon>Raoultella</taxon>
    </lineage>
</organism>
<dbReference type="AlphaFoldDB" id="A0A485BY89"/>
<dbReference type="EMBL" id="CAADJG010000002">
    <property type="protein sequence ID" value="VFS77026.1"/>
    <property type="molecule type" value="Genomic_DNA"/>
</dbReference>
<sequence>MSTCDLTLISHLLCPFVQRSAIVLLEKNVLFERVNVDLSANLTGFLLCHPLARCRYLKCVRKMVKVLLFSRAW</sequence>
<dbReference type="Proteomes" id="UP000332594">
    <property type="component" value="Unassembled WGS sequence"/>
</dbReference>
<name>A0A485BY89_RAOTE</name>
<evidence type="ECO:0000313" key="1">
    <source>
        <dbReference type="EMBL" id="VFS77026.1"/>
    </source>
</evidence>
<accession>A0A485BY89</accession>
<protein>
    <submittedName>
        <fullName evidence="1">Uncharacterized protein</fullName>
    </submittedName>
</protein>
<proteinExistence type="predicted"/>
<gene>
    <name evidence="1" type="ORF">NCTC13038_03664</name>
</gene>
<evidence type="ECO:0000313" key="2">
    <source>
        <dbReference type="Proteomes" id="UP000332594"/>
    </source>
</evidence>